<dbReference type="AlphaFoldDB" id="A0A5D3E802"/>
<evidence type="ECO:0000313" key="2">
    <source>
        <dbReference type="EMBL" id="TYK32002.1"/>
    </source>
</evidence>
<proteinExistence type="predicted"/>
<comment type="caution">
    <text evidence="2">The sequence shown here is derived from an EMBL/GenBank/DDBJ whole genome shotgun (WGS) entry which is preliminary data.</text>
</comment>
<dbReference type="Proteomes" id="UP000324383">
    <property type="component" value="Unassembled WGS sequence"/>
</dbReference>
<evidence type="ECO:0000313" key="3">
    <source>
        <dbReference type="Proteomes" id="UP000324383"/>
    </source>
</evidence>
<feature type="chain" id="PRO_5030116172" evidence="1">
    <location>
        <begin position="21"/>
        <end position="233"/>
    </location>
</feature>
<keyword evidence="3" id="KW-1185">Reference proteome</keyword>
<name>A0A5D3E802_9BACE</name>
<reference evidence="2 3" key="1">
    <citation type="submission" date="2019-07" db="EMBL/GenBank/DDBJ databases">
        <title>Draft Genome Sequences of Bacteroides pyogenes Strains Isolated from the Uterus Holstein Dairy Cows with Metritis.</title>
        <authorList>
            <person name="Cunha F."/>
            <person name="Galvao K.N."/>
            <person name="Jeon S.J."/>
            <person name="Jeong K.C."/>
        </authorList>
    </citation>
    <scope>NUCLEOTIDE SEQUENCE [LARGE SCALE GENOMIC DNA]</scope>
    <source>
        <strain evidence="2 3">KG-31</strain>
    </source>
</reference>
<feature type="signal peptide" evidence="1">
    <location>
        <begin position="1"/>
        <end position="20"/>
    </location>
</feature>
<evidence type="ECO:0000256" key="1">
    <source>
        <dbReference type="SAM" id="SignalP"/>
    </source>
</evidence>
<keyword evidence="1" id="KW-0732">Signal</keyword>
<protein>
    <submittedName>
        <fullName evidence="2">Outer membrane beta-barrel protein</fullName>
    </submittedName>
</protein>
<organism evidence="2 3">
    <name type="scientific">Bacteroides pyogenes</name>
    <dbReference type="NCBI Taxonomy" id="310300"/>
    <lineage>
        <taxon>Bacteria</taxon>
        <taxon>Pseudomonadati</taxon>
        <taxon>Bacteroidota</taxon>
        <taxon>Bacteroidia</taxon>
        <taxon>Bacteroidales</taxon>
        <taxon>Bacteroidaceae</taxon>
        <taxon>Bacteroides</taxon>
    </lineage>
</organism>
<dbReference type="RefSeq" id="WP_148727870.1">
    <property type="nucleotide sequence ID" value="NZ_CP197398.1"/>
</dbReference>
<dbReference type="Gene3D" id="2.40.160.20">
    <property type="match status" value="1"/>
</dbReference>
<gene>
    <name evidence="2" type="ORF">FNJ60_14040</name>
</gene>
<accession>A0A5D3E802</accession>
<dbReference type="EMBL" id="VKLW01000044">
    <property type="protein sequence ID" value="TYK32002.1"/>
    <property type="molecule type" value="Genomic_DNA"/>
</dbReference>
<dbReference type="SUPFAM" id="SSF56925">
    <property type="entry name" value="OMPA-like"/>
    <property type="match status" value="1"/>
</dbReference>
<dbReference type="InterPro" id="IPR011250">
    <property type="entry name" value="OMP/PagP_B-barrel"/>
</dbReference>
<sequence>MKKLLLIVVIAMCGINQVHAQIYIGGSVGYTNSKISMGEDGDQSGSSFKILPEIGYQFNNQMAFGVSMGYMKGYAALAPFDVTDIKALESAIVSTMTDISSGDMGDLDLKTFRIAPYLRYTIFESGKFQIFIDGIIGLNFIKADASKIANGISGSLGEGELEDDNLKTPKITGLEVCLRPGIALQLTDQCKLFAKIGTVGYQTFKLKDSDFKITRIGLDVDSNSLSLGALFCF</sequence>